<proteinExistence type="predicted"/>
<dbReference type="AlphaFoldDB" id="A0A9D5GWC5"/>
<evidence type="ECO:0000313" key="2">
    <source>
        <dbReference type="EMBL" id="KAI5443553.1"/>
    </source>
</evidence>
<sequence length="197" mass="21799">MERGIQENMNIKKSAKESTSGCISHHHDSNFNEVTNKNKSCYVSSSFHATTSTIPSKSCSKSHFNIFVGLYKSIKASLSKPIALLRKQCSCFDKNSLQVKENNTPTPKASTSTTSSPTPQVQTLSQNQITRKPESHKTTSKGKLKIDDDHVHEKEDEDVVSDASSDLFEIESTQAYPIRPTMIVCHETSTSNVLCDT</sequence>
<gene>
    <name evidence="2" type="ORF">KIW84_012265</name>
</gene>
<organism evidence="2 3">
    <name type="scientific">Pisum sativum</name>
    <name type="common">Garden pea</name>
    <name type="synonym">Lathyrus oleraceus</name>
    <dbReference type="NCBI Taxonomy" id="3888"/>
    <lineage>
        <taxon>Eukaryota</taxon>
        <taxon>Viridiplantae</taxon>
        <taxon>Streptophyta</taxon>
        <taxon>Embryophyta</taxon>
        <taxon>Tracheophyta</taxon>
        <taxon>Spermatophyta</taxon>
        <taxon>Magnoliopsida</taxon>
        <taxon>eudicotyledons</taxon>
        <taxon>Gunneridae</taxon>
        <taxon>Pentapetalae</taxon>
        <taxon>rosids</taxon>
        <taxon>fabids</taxon>
        <taxon>Fabales</taxon>
        <taxon>Fabaceae</taxon>
        <taxon>Papilionoideae</taxon>
        <taxon>50 kb inversion clade</taxon>
        <taxon>NPAAA clade</taxon>
        <taxon>Hologalegina</taxon>
        <taxon>IRL clade</taxon>
        <taxon>Fabeae</taxon>
        <taxon>Lathyrus</taxon>
    </lineage>
</organism>
<keyword evidence="3" id="KW-1185">Reference proteome</keyword>
<evidence type="ECO:0000256" key="1">
    <source>
        <dbReference type="SAM" id="MobiDB-lite"/>
    </source>
</evidence>
<name>A0A9D5GWC5_PEA</name>
<feature type="compositionally biased region" description="Basic and acidic residues" evidence="1">
    <location>
        <begin position="144"/>
        <end position="154"/>
    </location>
</feature>
<dbReference type="Proteomes" id="UP001058974">
    <property type="component" value="Chromosome 1"/>
</dbReference>
<feature type="compositionally biased region" description="Low complexity" evidence="1">
    <location>
        <begin position="104"/>
        <end position="119"/>
    </location>
</feature>
<accession>A0A9D5GWC5</accession>
<evidence type="ECO:0000313" key="3">
    <source>
        <dbReference type="Proteomes" id="UP001058974"/>
    </source>
</evidence>
<feature type="region of interest" description="Disordered" evidence="1">
    <location>
        <begin position="100"/>
        <end position="163"/>
    </location>
</feature>
<protein>
    <submittedName>
        <fullName evidence="2">Uncharacterized protein</fullName>
    </submittedName>
</protein>
<reference evidence="2 3" key="1">
    <citation type="journal article" date="2022" name="Nat. Genet.">
        <title>Improved pea reference genome and pan-genome highlight genomic features and evolutionary characteristics.</title>
        <authorList>
            <person name="Yang T."/>
            <person name="Liu R."/>
            <person name="Luo Y."/>
            <person name="Hu S."/>
            <person name="Wang D."/>
            <person name="Wang C."/>
            <person name="Pandey M.K."/>
            <person name="Ge S."/>
            <person name="Xu Q."/>
            <person name="Li N."/>
            <person name="Li G."/>
            <person name="Huang Y."/>
            <person name="Saxena R.K."/>
            <person name="Ji Y."/>
            <person name="Li M."/>
            <person name="Yan X."/>
            <person name="He Y."/>
            <person name="Liu Y."/>
            <person name="Wang X."/>
            <person name="Xiang C."/>
            <person name="Varshney R.K."/>
            <person name="Ding H."/>
            <person name="Gao S."/>
            <person name="Zong X."/>
        </authorList>
    </citation>
    <scope>NUCLEOTIDE SEQUENCE [LARGE SCALE GENOMIC DNA]</scope>
    <source>
        <strain evidence="2 3">cv. Zhongwan 6</strain>
    </source>
</reference>
<dbReference type="Gramene" id="Psat01G0226500-T1">
    <property type="protein sequence ID" value="KAI5443553.1"/>
    <property type="gene ID" value="KIW84_012265"/>
</dbReference>
<dbReference type="EMBL" id="JAMSHJ010000001">
    <property type="protein sequence ID" value="KAI5443553.1"/>
    <property type="molecule type" value="Genomic_DNA"/>
</dbReference>
<feature type="compositionally biased region" description="Polar residues" evidence="1">
    <location>
        <begin position="120"/>
        <end position="130"/>
    </location>
</feature>
<comment type="caution">
    <text evidence="2">The sequence shown here is derived from an EMBL/GenBank/DDBJ whole genome shotgun (WGS) entry which is preliminary data.</text>
</comment>